<keyword evidence="4 10" id="KW-0812">Transmembrane</keyword>
<evidence type="ECO:0000313" key="12">
    <source>
        <dbReference type="Proteomes" id="UP001530377"/>
    </source>
</evidence>
<evidence type="ECO:0000256" key="6">
    <source>
        <dbReference type="ARBA" id="ARBA00023136"/>
    </source>
</evidence>
<gene>
    <name evidence="11" type="ORF">ACHAXA_008536</name>
</gene>
<feature type="region of interest" description="Disordered" evidence="9">
    <location>
        <begin position="301"/>
        <end position="356"/>
    </location>
</feature>
<feature type="compositionally biased region" description="Basic and acidic residues" evidence="9">
    <location>
        <begin position="318"/>
        <end position="329"/>
    </location>
</feature>
<protein>
    <submittedName>
        <fullName evidence="11">Uncharacterized protein</fullName>
    </submittedName>
</protein>
<proteinExistence type="inferred from homology"/>
<comment type="catalytic activity">
    <reaction evidence="8">
        <text>fluoride(in) = fluoride(out)</text>
        <dbReference type="Rhea" id="RHEA:76159"/>
        <dbReference type="ChEBI" id="CHEBI:17051"/>
    </reaction>
    <physiologicalReaction direction="left-to-right" evidence="8">
        <dbReference type="Rhea" id="RHEA:76160"/>
    </physiologicalReaction>
</comment>
<comment type="function">
    <text evidence="1">Fluoride channel required for the rapid expulsion of cytoplasmic fluoride.</text>
</comment>
<feature type="transmembrane region" description="Helical" evidence="10">
    <location>
        <begin position="431"/>
        <end position="454"/>
    </location>
</feature>
<keyword evidence="5 10" id="KW-1133">Transmembrane helix</keyword>
<keyword evidence="3" id="KW-1003">Cell membrane</keyword>
<comment type="subcellular location">
    <subcellularLocation>
        <location evidence="2">Cell membrane</location>
        <topology evidence="2">Multi-pass membrane protein</topology>
    </subcellularLocation>
</comment>
<evidence type="ECO:0000256" key="4">
    <source>
        <dbReference type="ARBA" id="ARBA00022692"/>
    </source>
</evidence>
<dbReference type="AlphaFoldDB" id="A0ABD3RAY7"/>
<evidence type="ECO:0000256" key="8">
    <source>
        <dbReference type="ARBA" id="ARBA00035585"/>
    </source>
</evidence>
<feature type="compositionally biased region" description="Polar residues" evidence="9">
    <location>
        <begin position="333"/>
        <end position="354"/>
    </location>
</feature>
<feature type="transmembrane region" description="Helical" evidence="10">
    <location>
        <begin position="621"/>
        <end position="642"/>
    </location>
</feature>
<dbReference type="PANTHER" id="PTHR28259">
    <property type="entry name" value="FLUORIDE EXPORT PROTEIN 1-RELATED"/>
    <property type="match status" value="1"/>
</dbReference>
<feature type="transmembrane region" description="Helical" evidence="10">
    <location>
        <begin position="554"/>
        <end position="575"/>
    </location>
</feature>
<evidence type="ECO:0000256" key="2">
    <source>
        <dbReference type="ARBA" id="ARBA00004651"/>
    </source>
</evidence>
<dbReference type="Pfam" id="PF02537">
    <property type="entry name" value="CRCB"/>
    <property type="match status" value="1"/>
</dbReference>
<evidence type="ECO:0000256" key="1">
    <source>
        <dbReference type="ARBA" id="ARBA00002598"/>
    </source>
</evidence>
<feature type="compositionally biased region" description="Acidic residues" evidence="9">
    <location>
        <begin position="130"/>
        <end position="141"/>
    </location>
</feature>
<comment type="similarity">
    <text evidence="7">Belongs to the fluoride channel Fluc/FEX (TC 1.A.43) family.</text>
</comment>
<feature type="transmembrane region" description="Helical" evidence="10">
    <location>
        <begin position="500"/>
        <end position="519"/>
    </location>
</feature>
<feature type="transmembrane region" description="Helical" evidence="10">
    <location>
        <begin position="399"/>
        <end position="419"/>
    </location>
</feature>
<dbReference type="PANTHER" id="PTHR28259:SF1">
    <property type="entry name" value="FLUORIDE EXPORT PROTEIN 1-RELATED"/>
    <property type="match status" value="1"/>
</dbReference>
<dbReference type="GO" id="GO:0005886">
    <property type="term" value="C:plasma membrane"/>
    <property type="evidence" value="ECO:0007669"/>
    <property type="project" value="UniProtKB-SubCell"/>
</dbReference>
<evidence type="ECO:0000256" key="7">
    <source>
        <dbReference type="ARBA" id="ARBA00035120"/>
    </source>
</evidence>
<evidence type="ECO:0000313" key="11">
    <source>
        <dbReference type="EMBL" id="KAL3807311.1"/>
    </source>
</evidence>
<evidence type="ECO:0000256" key="9">
    <source>
        <dbReference type="SAM" id="MobiDB-lite"/>
    </source>
</evidence>
<evidence type="ECO:0000256" key="10">
    <source>
        <dbReference type="SAM" id="Phobius"/>
    </source>
</evidence>
<comment type="caution">
    <text evidence="11">The sequence shown here is derived from an EMBL/GenBank/DDBJ whole genome shotgun (WGS) entry which is preliminary data.</text>
</comment>
<dbReference type="GO" id="GO:1903425">
    <property type="term" value="F:fluoride transmembrane transporter activity"/>
    <property type="evidence" value="ECO:0007669"/>
    <property type="project" value="UniProtKB-ARBA"/>
</dbReference>
<organism evidence="11 12">
    <name type="scientific">Cyclostephanos tholiformis</name>
    <dbReference type="NCBI Taxonomy" id="382380"/>
    <lineage>
        <taxon>Eukaryota</taxon>
        <taxon>Sar</taxon>
        <taxon>Stramenopiles</taxon>
        <taxon>Ochrophyta</taxon>
        <taxon>Bacillariophyta</taxon>
        <taxon>Coscinodiscophyceae</taxon>
        <taxon>Thalassiosirophycidae</taxon>
        <taxon>Stephanodiscales</taxon>
        <taxon>Stephanodiscaceae</taxon>
        <taxon>Cyclostephanos</taxon>
    </lineage>
</organism>
<feature type="transmembrane region" description="Helical" evidence="10">
    <location>
        <begin position="587"/>
        <end position="609"/>
    </location>
</feature>
<dbReference type="Proteomes" id="UP001530377">
    <property type="component" value="Unassembled WGS sequence"/>
</dbReference>
<name>A0ABD3RAY7_9STRA</name>
<accession>A0ABD3RAY7</accession>
<keyword evidence="6 10" id="KW-0472">Membrane</keyword>
<feature type="transmembrane region" description="Helical" evidence="10">
    <location>
        <begin position="40"/>
        <end position="62"/>
    </location>
</feature>
<feature type="compositionally biased region" description="Basic and acidic residues" evidence="9">
    <location>
        <begin position="165"/>
        <end position="179"/>
    </location>
</feature>
<dbReference type="EMBL" id="JALLPB020000643">
    <property type="protein sequence ID" value="KAL3807311.1"/>
    <property type="molecule type" value="Genomic_DNA"/>
</dbReference>
<keyword evidence="12" id="KW-1185">Reference proteome</keyword>
<dbReference type="InterPro" id="IPR003691">
    <property type="entry name" value="FluC"/>
</dbReference>
<feature type="transmembrane region" description="Helical" evidence="10">
    <location>
        <begin position="82"/>
        <end position="101"/>
    </location>
</feature>
<reference evidence="11 12" key="1">
    <citation type="submission" date="2024-10" db="EMBL/GenBank/DDBJ databases">
        <title>Updated reference genomes for cyclostephanoid diatoms.</title>
        <authorList>
            <person name="Roberts W.R."/>
            <person name="Alverson A.J."/>
        </authorList>
    </citation>
    <scope>NUCLEOTIDE SEQUENCE [LARGE SCALE GENOMIC DNA]</scope>
    <source>
        <strain evidence="11 12">AJA228-03</strain>
    </source>
</reference>
<evidence type="ECO:0000256" key="5">
    <source>
        <dbReference type="ARBA" id="ARBA00022989"/>
    </source>
</evidence>
<evidence type="ECO:0000256" key="3">
    <source>
        <dbReference type="ARBA" id="ARBA00022475"/>
    </source>
</evidence>
<sequence>MLSICSVLGIFMRMMSATWFRLELGAVFSEDSALGTNLPLNVWSCFLLGLLCSGGDAMGIVYSKVLGGGGPGTHGGGSGSGMWRAGMGVSGSMINAVRAGMNRARRRGRRRSRGDRRDDIVRDRVDDVEWNDDYDDEDDNDPSSQISDIEAEEIGTTARRRRCNGHQDVDDRDHDERVAKTTFEPSPPPPSPLPRSRGNLDRAVPEYTESTIAGLLGLDDEFRIAGVGRGGYDDGNGEDEIRQVQLRGLSRRIMASPSIAFFPARKEANDVLEHYECGSSISRDSQLGDVMADDTTDARMRKIGMGEVSPSDVGGEDMPGRRDGARDGRATGQSSKSRTEPQNANPSGNANGPSSDVYRKLSDIGGRVVTYRRLQILEGWNSGTSPEEMKHIILLGLRLGFCGALGTFASLNASVILLLKSGKIGEALVGYAISIQLGIVSYRWGQYLAVYIFVWRCRLEERRAEKRGYGLRLRRLDSDEEEASDATSARKRYIISVRSLATVLFVAMFVSLGLAIYFFPSRRQYFISLIFTPFGCLARWKLMTKYNKYMPGFPLGTFACNIGGCALSGSLTSFLAGNLSSEETSVLHSMIAGFAGALSTFSAFIVEILSLMDPIIFKFDGMVYAMITVLWAVIVGIIGGQAKNWADEI</sequence>
<feature type="region of interest" description="Disordered" evidence="9">
    <location>
        <begin position="130"/>
        <end position="200"/>
    </location>
</feature>